<sequence length="94" mass="10748">MVRAYPIVLRAEEGALAYVTAPSIGHEIGVTIAGIASMLLASLLFWIWWTFKLKADIRKEQARIEDLRRRGLWNKNIIPSRQIEDLGKEKVMGR</sequence>
<keyword evidence="1" id="KW-0472">Membrane</keyword>
<evidence type="ECO:0000313" key="3">
    <source>
        <dbReference type="Proteomes" id="UP000250140"/>
    </source>
</evidence>
<keyword evidence="1" id="KW-0812">Transmembrane</keyword>
<gene>
    <name evidence="2" type="ORF">AOQ84DRAFT_372227</name>
</gene>
<dbReference type="OrthoDB" id="10343159at2759"/>
<accession>A0A8E2FA52</accession>
<reference evidence="2 3" key="1">
    <citation type="journal article" date="2016" name="Nat. Commun.">
        <title>Ectomycorrhizal ecology is imprinted in the genome of the dominant symbiotic fungus Cenococcum geophilum.</title>
        <authorList>
            <consortium name="DOE Joint Genome Institute"/>
            <person name="Peter M."/>
            <person name="Kohler A."/>
            <person name="Ohm R.A."/>
            <person name="Kuo A."/>
            <person name="Krutzmann J."/>
            <person name="Morin E."/>
            <person name="Arend M."/>
            <person name="Barry K.W."/>
            <person name="Binder M."/>
            <person name="Choi C."/>
            <person name="Clum A."/>
            <person name="Copeland A."/>
            <person name="Grisel N."/>
            <person name="Haridas S."/>
            <person name="Kipfer T."/>
            <person name="LaButti K."/>
            <person name="Lindquist E."/>
            <person name="Lipzen A."/>
            <person name="Maire R."/>
            <person name="Meier B."/>
            <person name="Mihaltcheva S."/>
            <person name="Molinier V."/>
            <person name="Murat C."/>
            <person name="Poggeler S."/>
            <person name="Quandt C.A."/>
            <person name="Sperisen C."/>
            <person name="Tritt A."/>
            <person name="Tisserant E."/>
            <person name="Crous P.W."/>
            <person name="Henrissat B."/>
            <person name="Nehls U."/>
            <person name="Egli S."/>
            <person name="Spatafora J.W."/>
            <person name="Grigoriev I.V."/>
            <person name="Martin F.M."/>
        </authorList>
    </citation>
    <scope>NUCLEOTIDE SEQUENCE [LARGE SCALE GENOMIC DNA]</scope>
    <source>
        <strain evidence="2 3">CBS 207.34</strain>
    </source>
</reference>
<proteinExistence type="predicted"/>
<protein>
    <submittedName>
        <fullName evidence="2">Uncharacterized protein</fullName>
    </submittedName>
</protein>
<keyword evidence="3" id="KW-1185">Reference proteome</keyword>
<name>A0A8E2FA52_9PEZI</name>
<dbReference type="EMBL" id="KV748728">
    <property type="protein sequence ID" value="OCL13387.1"/>
    <property type="molecule type" value="Genomic_DNA"/>
</dbReference>
<dbReference type="AlphaFoldDB" id="A0A8E2FA52"/>
<feature type="transmembrane region" description="Helical" evidence="1">
    <location>
        <begin position="28"/>
        <end position="49"/>
    </location>
</feature>
<evidence type="ECO:0000313" key="2">
    <source>
        <dbReference type="EMBL" id="OCL13387.1"/>
    </source>
</evidence>
<keyword evidence="1" id="KW-1133">Transmembrane helix</keyword>
<dbReference type="Proteomes" id="UP000250140">
    <property type="component" value="Unassembled WGS sequence"/>
</dbReference>
<organism evidence="2 3">
    <name type="scientific">Glonium stellatum</name>
    <dbReference type="NCBI Taxonomy" id="574774"/>
    <lineage>
        <taxon>Eukaryota</taxon>
        <taxon>Fungi</taxon>
        <taxon>Dikarya</taxon>
        <taxon>Ascomycota</taxon>
        <taxon>Pezizomycotina</taxon>
        <taxon>Dothideomycetes</taxon>
        <taxon>Pleosporomycetidae</taxon>
        <taxon>Gloniales</taxon>
        <taxon>Gloniaceae</taxon>
        <taxon>Glonium</taxon>
    </lineage>
</organism>
<evidence type="ECO:0000256" key="1">
    <source>
        <dbReference type="SAM" id="Phobius"/>
    </source>
</evidence>